<sequence length="444" mass="48189">MEYSPPSYNDFYYSADSNLHRRPRAPSPPPPAPTEEATQTPKPSCFRQASLRLSKTWSNLSGRPSITHLKGVKAGKMSSNSSPSPPSPLRNSFCPSSSSSDPQVQAQRKDSCQPSSPSMSCAGASAGGGSEADNQSQTRESFTSYFNNLKFTRSARTSASSSSTFDLATSKQTLTSAAVGTASLLEFKVSLSPPLCSAAEADEVEKPLVLGIVRPRNQNLSVSPPWVRRRRSDETDGLPPGWGSVKMSSKARVKALRKYFGCKDPGNAEGSVGSSLRSSDGSRYSGSSASLAGSGDGGEVGRGSGETSPEGEGQQQQQQQEQEPEPESELPIEHVIIEGPFSSKGEAEMKRGRGRRRSPLEGRKSSLKSFSSTSSGERARTGIIELYLYMEEEGDKKNDSERTTGWWDDENEIVEEMQVCAPRCEERDPRVDSLDVWRAKHFKY</sequence>
<feature type="compositionally biased region" description="Low complexity" evidence="1">
    <location>
        <begin position="115"/>
        <end position="124"/>
    </location>
</feature>
<reference evidence="2" key="1">
    <citation type="journal article" date="2020" name="Stud. Mycol.">
        <title>101 Dothideomycetes genomes: a test case for predicting lifestyles and emergence of pathogens.</title>
        <authorList>
            <person name="Haridas S."/>
            <person name="Albert R."/>
            <person name="Binder M."/>
            <person name="Bloem J."/>
            <person name="Labutti K."/>
            <person name="Salamov A."/>
            <person name="Andreopoulos B."/>
            <person name="Baker S."/>
            <person name="Barry K."/>
            <person name="Bills G."/>
            <person name="Bluhm B."/>
            <person name="Cannon C."/>
            <person name="Castanera R."/>
            <person name="Culley D."/>
            <person name="Daum C."/>
            <person name="Ezra D."/>
            <person name="Gonzalez J."/>
            <person name="Henrissat B."/>
            <person name="Kuo A."/>
            <person name="Liang C."/>
            <person name="Lipzen A."/>
            <person name="Lutzoni F."/>
            <person name="Magnuson J."/>
            <person name="Mondo S."/>
            <person name="Nolan M."/>
            <person name="Ohm R."/>
            <person name="Pangilinan J."/>
            <person name="Park H.-J."/>
            <person name="Ramirez L."/>
            <person name="Alfaro M."/>
            <person name="Sun H."/>
            <person name="Tritt A."/>
            <person name="Yoshinaga Y."/>
            <person name="Zwiers L.-H."/>
            <person name="Turgeon B."/>
            <person name="Goodwin S."/>
            <person name="Spatafora J."/>
            <person name="Crous P."/>
            <person name="Grigoriev I."/>
        </authorList>
    </citation>
    <scope>NUCLEOTIDE SEQUENCE</scope>
    <source>
        <strain evidence="2">CBS 113979</strain>
    </source>
</reference>
<organism evidence="2 3">
    <name type="scientific">Aulographum hederae CBS 113979</name>
    <dbReference type="NCBI Taxonomy" id="1176131"/>
    <lineage>
        <taxon>Eukaryota</taxon>
        <taxon>Fungi</taxon>
        <taxon>Dikarya</taxon>
        <taxon>Ascomycota</taxon>
        <taxon>Pezizomycotina</taxon>
        <taxon>Dothideomycetes</taxon>
        <taxon>Pleosporomycetidae</taxon>
        <taxon>Aulographales</taxon>
        <taxon>Aulographaceae</taxon>
    </lineage>
</organism>
<feature type="compositionally biased region" description="Low complexity" evidence="1">
    <location>
        <begin position="34"/>
        <end position="43"/>
    </location>
</feature>
<dbReference type="AlphaFoldDB" id="A0A6G1GTM4"/>
<dbReference type="Proteomes" id="UP000800041">
    <property type="component" value="Unassembled WGS sequence"/>
</dbReference>
<evidence type="ECO:0000313" key="2">
    <source>
        <dbReference type="EMBL" id="KAF1984303.1"/>
    </source>
</evidence>
<feature type="region of interest" description="Disordered" evidence="1">
    <location>
        <begin position="1"/>
        <end position="139"/>
    </location>
</feature>
<feature type="compositionally biased region" description="Gly residues" evidence="1">
    <location>
        <begin position="294"/>
        <end position="304"/>
    </location>
</feature>
<feature type="region of interest" description="Disordered" evidence="1">
    <location>
        <begin position="264"/>
        <end position="377"/>
    </location>
</feature>
<feature type="compositionally biased region" description="Polar residues" evidence="1">
    <location>
        <begin position="89"/>
        <end position="106"/>
    </location>
</feature>
<keyword evidence="3" id="KW-1185">Reference proteome</keyword>
<dbReference type="EMBL" id="ML977169">
    <property type="protein sequence ID" value="KAF1984303.1"/>
    <property type="molecule type" value="Genomic_DNA"/>
</dbReference>
<evidence type="ECO:0000256" key="1">
    <source>
        <dbReference type="SAM" id="MobiDB-lite"/>
    </source>
</evidence>
<feature type="region of interest" description="Disordered" evidence="1">
    <location>
        <begin position="219"/>
        <end position="247"/>
    </location>
</feature>
<accession>A0A6G1GTM4</accession>
<feature type="compositionally biased region" description="Low complexity" evidence="1">
    <location>
        <begin position="270"/>
        <end position="293"/>
    </location>
</feature>
<name>A0A6G1GTM4_9PEZI</name>
<feature type="compositionally biased region" description="Low complexity" evidence="1">
    <location>
        <begin position="305"/>
        <end position="321"/>
    </location>
</feature>
<feature type="compositionally biased region" description="Polar residues" evidence="1">
    <location>
        <begin position="51"/>
        <end position="64"/>
    </location>
</feature>
<evidence type="ECO:0000313" key="3">
    <source>
        <dbReference type="Proteomes" id="UP000800041"/>
    </source>
</evidence>
<proteinExistence type="predicted"/>
<protein>
    <submittedName>
        <fullName evidence="2">Uncharacterized protein</fullName>
    </submittedName>
</protein>
<gene>
    <name evidence="2" type="ORF">K402DRAFT_148676</name>
</gene>